<protein>
    <submittedName>
        <fullName evidence="2">Uncharacterized protein</fullName>
    </submittedName>
</protein>
<evidence type="ECO:0000313" key="3">
    <source>
        <dbReference type="Proteomes" id="UP000028547"/>
    </source>
</evidence>
<gene>
    <name evidence="2" type="ORF">Q664_11445</name>
</gene>
<evidence type="ECO:0000313" key="2">
    <source>
        <dbReference type="EMBL" id="KFA93094.1"/>
    </source>
</evidence>
<name>A0A084SXA9_9BACT</name>
<sequence>MMMHPEARPTMSASRGSTREALRGRTFGMEHSVRAVLPNMGKDFPGTMGDRSPRRLLDVRRCGSVVQRYFRHPLVQGPQVG</sequence>
<organism evidence="2 3">
    <name type="scientific">Archangium violaceum Cb vi76</name>
    <dbReference type="NCBI Taxonomy" id="1406225"/>
    <lineage>
        <taxon>Bacteria</taxon>
        <taxon>Pseudomonadati</taxon>
        <taxon>Myxococcota</taxon>
        <taxon>Myxococcia</taxon>
        <taxon>Myxococcales</taxon>
        <taxon>Cystobacterineae</taxon>
        <taxon>Archangiaceae</taxon>
        <taxon>Archangium</taxon>
    </lineage>
</organism>
<dbReference type="Proteomes" id="UP000028547">
    <property type="component" value="Unassembled WGS sequence"/>
</dbReference>
<dbReference type="AlphaFoldDB" id="A0A084SXA9"/>
<feature type="region of interest" description="Disordered" evidence="1">
    <location>
        <begin position="1"/>
        <end position="29"/>
    </location>
</feature>
<proteinExistence type="predicted"/>
<reference evidence="2 3" key="1">
    <citation type="submission" date="2014-07" db="EMBL/GenBank/DDBJ databases">
        <title>Draft Genome Sequence of Gephyronic Acid Producer, Cystobacter violaceus Strain Cb vi76.</title>
        <authorList>
            <person name="Stevens D.C."/>
            <person name="Young J."/>
            <person name="Carmichael R."/>
            <person name="Tan J."/>
            <person name="Taylor R.E."/>
        </authorList>
    </citation>
    <scope>NUCLEOTIDE SEQUENCE [LARGE SCALE GENOMIC DNA]</scope>
    <source>
        <strain evidence="2 3">Cb vi76</strain>
    </source>
</reference>
<dbReference type="EMBL" id="JPMI01000072">
    <property type="protein sequence ID" value="KFA93094.1"/>
    <property type="molecule type" value="Genomic_DNA"/>
</dbReference>
<accession>A0A084SXA9</accession>
<evidence type="ECO:0000256" key="1">
    <source>
        <dbReference type="SAM" id="MobiDB-lite"/>
    </source>
</evidence>
<comment type="caution">
    <text evidence="2">The sequence shown here is derived from an EMBL/GenBank/DDBJ whole genome shotgun (WGS) entry which is preliminary data.</text>
</comment>